<dbReference type="Gene3D" id="3.50.50.60">
    <property type="entry name" value="FAD/NAD(P)-binding domain"/>
    <property type="match status" value="1"/>
</dbReference>
<dbReference type="InterPro" id="IPR002938">
    <property type="entry name" value="FAD-bd"/>
</dbReference>
<organism evidence="2 3">
    <name type="scientific">Flavobacterium cauense R2A-7</name>
    <dbReference type="NCBI Taxonomy" id="1341154"/>
    <lineage>
        <taxon>Bacteria</taxon>
        <taxon>Pseudomonadati</taxon>
        <taxon>Bacteroidota</taxon>
        <taxon>Flavobacteriia</taxon>
        <taxon>Flavobacteriales</taxon>
        <taxon>Flavobacteriaceae</taxon>
        <taxon>Flavobacterium</taxon>
    </lineage>
</organism>
<dbReference type="SUPFAM" id="SSF51905">
    <property type="entry name" value="FAD/NAD(P)-binding domain"/>
    <property type="match status" value="1"/>
</dbReference>
<dbReference type="AlphaFoldDB" id="A0A562LXQ6"/>
<dbReference type="Pfam" id="PF01494">
    <property type="entry name" value="FAD_binding_3"/>
    <property type="match status" value="1"/>
</dbReference>
<name>A0A562LXQ6_9FLAO</name>
<accession>A0A562LXQ6</accession>
<dbReference type="GO" id="GO:0071949">
    <property type="term" value="F:FAD binding"/>
    <property type="evidence" value="ECO:0007669"/>
    <property type="project" value="InterPro"/>
</dbReference>
<feature type="domain" description="FAD-binding" evidence="1">
    <location>
        <begin position="40"/>
        <end position="209"/>
    </location>
</feature>
<proteinExistence type="predicted"/>
<dbReference type="InterPro" id="IPR050816">
    <property type="entry name" value="Flavin-dep_Halogenase_NPB"/>
</dbReference>
<reference evidence="2 3" key="1">
    <citation type="journal article" date="2015" name="Stand. Genomic Sci.">
        <title>Genomic Encyclopedia of Bacterial and Archaeal Type Strains, Phase III: the genomes of soil and plant-associated and newly described type strains.</title>
        <authorList>
            <person name="Whitman W.B."/>
            <person name="Woyke T."/>
            <person name="Klenk H.P."/>
            <person name="Zhou Y."/>
            <person name="Lilburn T.G."/>
            <person name="Beck B.J."/>
            <person name="De Vos P."/>
            <person name="Vandamme P."/>
            <person name="Eisen J.A."/>
            <person name="Garrity G."/>
            <person name="Hugenholtz P."/>
            <person name="Kyrpides N.C."/>
        </authorList>
    </citation>
    <scope>NUCLEOTIDE SEQUENCE [LARGE SCALE GENOMIC DNA]</scope>
    <source>
        <strain evidence="2 3">CGMCC 1.7270</strain>
    </source>
</reference>
<protein>
    <submittedName>
        <fullName evidence="2">Flavin-dependent dehydrogenase</fullName>
    </submittedName>
</protein>
<evidence type="ECO:0000313" key="2">
    <source>
        <dbReference type="EMBL" id="TWI12318.1"/>
    </source>
</evidence>
<dbReference type="InterPro" id="IPR036188">
    <property type="entry name" value="FAD/NAD-bd_sf"/>
</dbReference>
<dbReference type="Proteomes" id="UP000319848">
    <property type="component" value="Unassembled WGS sequence"/>
</dbReference>
<evidence type="ECO:0000259" key="1">
    <source>
        <dbReference type="Pfam" id="PF01494"/>
    </source>
</evidence>
<sequence length="449" mass="51083">MLKYYKQFYFKIEFMSLHLNACKGNILLKRKKKNMTQEFVDVLIIGAGPSGCVSASYLHNNGTKVKVVEKTKFPRLVVGESLIPRVMDHFDEAGLFPALDAMNFEKKLGARFIRGEEICVFDFSKKFGEGWDWTWQVPRADFDNTLAQEVIRKGIDLEFESEVLAVEFNGSDSITTVKDKDGNMKEIHAKFIIDSSGYGRVLPRLLDLDTPSKLDPHSSIFTHVKDINRPEGEEGTLISFDILETEVWLWVIPFSNGNTSLGVVGPTSFINSLSENKDNAEALKNAIQLSDYYIKRFGGVEFLFEPVKLENYSRSVKKMYGDGFALTGNSSEFLDPVFSSGVAFATESGMLSAKLIHRQLNGEKIDWEVEFTEYMRRGIGVFTTYVKEWYTGNLQTLFFHQPENPDVKEKICAVLAGYVWNQDNPFVKKHDNVIKNMAHMIQLEKEQAK</sequence>
<dbReference type="EMBL" id="VLKQ01000006">
    <property type="protein sequence ID" value="TWI12318.1"/>
    <property type="molecule type" value="Genomic_DNA"/>
</dbReference>
<comment type="caution">
    <text evidence="2">The sequence shown here is derived from an EMBL/GenBank/DDBJ whole genome shotgun (WGS) entry which is preliminary data.</text>
</comment>
<dbReference type="PANTHER" id="PTHR43747:SF1">
    <property type="entry name" value="SLR1998 PROTEIN"/>
    <property type="match status" value="1"/>
</dbReference>
<dbReference type="STRING" id="1341154.FCR2A7T_13030"/>
<evidence type="ECO:0000313" key="3">
    <source>
        <dbReference type="Proteomes" id="UP000319848"/>
    </source>
</evidence>
<dbReference type="PANTHER" id="PTHR43747">
    <property type="entry name" value="FAD-BINDING PROTEIN"/>
    <property type="match status" value="1"/>
</dbReference>
<gene>
    <name evidence="2" type="ORF">IP98_01528</name>
</gene>
<keyword evidence="3" id="KW-1185">Reference proteome</keyword>